<keyword evidence="1" id="KW-1133">Transmembrane helix</keyword>
<name>A0A6L7HWP0_9GAMM</name>
<keyword evidence="1" id="KW-0812">Transmembrane</keyword>
<dbReference type="EMBL" id="WRPA01000006">
    <property type="protein sequence ID" value="MXR68757.1"/>
    <property type="molecule type" value="Genomic_DNA"/>
</dbReference>
<accession>A0A6L7HWP0</accession>
<evidence type="ECO:0000313" key="2">
    <source>
        <dbReference type="EMBL" id="MXR68757.1"/>
    </source>
</evidence>
<feature type="transmembrane region" description="Helical" evidence="1">
    <location>
        <begin position="6"/>
        <end position="23"/>
    </location>
</feature>
<protein>
    <submittedName>
        <fullName evidence="2">Uncharacterized protein</fullName>
    </submittedName>
</protein>
<evidence type="ECO:0000313" key="3">
    <source>
        <dbReference type="Proteomes" id="UP000474778"/>
    </source>
</evidence>
<evidence type="ECO:0000256" key="1">
    <source>
        <dbReference type="SAM" id="Phobius"/>
    </source>
</evidence>
<dbReference type="RefSeq" id="WP_160795319.1">
    <property type="nucleotide sequence ID" value="NZ_WRPA01000006.1"/>
</dbReference>
<reference evidence="2 3" key="1">
    <citation type="submission" date="2019-12" db="EMBL/GenBank/DDBJ databases">
        <title>Shewanella insulae sp. nov., isolated from a tidal flat.</title>
        <authorList>
            <person name="Yoon J.-H."/>
        </authorList>
    </citation>
    <scope>NUCLEOTIDE SEQUENCE [LARGE SCALE GENOMIC DNA]</scope>
    <source>
        <strain evidence="2 3">JBTF-M18</strain>
    </source>
</reference>
<gene>
    <name evidence="2" type="ORF">GNT65_08745</name>
</gene>
<dbReference type="Proteomes" id="UP000474778">
    <property type="component" value="Unassembled WGS sequence"/>
</dbReference>
<comment type="caution">
    <text evidence="2">The sequence shown here is derived from an EMBL/GenBank/DDBJ whole genome shotgun (WGS) entry which is preliminary data.</text>
</comment>
<proteinExistence type="predicted"/>
<organism evidence="2 3">
    <name type="scientific">Shewanella insulae</name>
    <dbReference type="NCBI Taxonomy" id="2681496"/>
    <lineage>
        <taxon>Bacteria</taxon>
        <taxon>Pseudomonadati</taxon>
        <taxon>Pseudomonadota</taxon>
        <taxon>Gammaproteobacteria</taxon>
        <taxon>Alteromonadales</taxon>
        <taxon>Shewanellaceae</taxon>
        <taxon>Shewanella</taxon>
    </lineage>
</organism>
<dbReference type="AlphaFoldDB" id="A0A6L7HWP0"/>
<keyword evidence="1" id="KW-0472">Membrane</keyword>
<sequence>MDYKLAISLISLFFSAVALYFTFKKDAHRLRLTSFESMPKKYRDHFSINNDSSFPVRVSAVGHIDSRGKLTWIKKTFEVTKNTRIELPHTIEPRTTLRLGIVSGVLPTQKHHGYCVQLDCGRTFYTSGNLPTKLALTNKLKGLLSRLTSGKYGSPNYLYPE</sequence>
<keyword evidence="3" id="KW-1185">Reference proteome</keyword>